<name>A0A182I1D3_ANOAR</name>
<evidence type="ECO:0000313" key="1">
    <source>
        <dbReference type="EnsemblMetazoa" id="AARA007379-PA"/>
    </source>
</evidence>
<dbReference type="EnsemblMetazoa" id="AARA007379-RA">
    <property type="protein sequence ID" value="AARA007379-PA"/>
    <property type="gene ID" value="AARA007379"/>
</dbReference>
<reference evidence="1" key="1">
    <citation type="submission" date="2022-08" db="UniProtKB">
        <authorList>
            <consortium name="EnsemblMetazoa"/>
        </authorList>
    </citation>
    <scope>IDENTIFICATION</scope>
    <source>
        <strain evidence="1">Dongola</strain>
    </source>
</reference>
<dbReference type="VEuPathDB" id="VectorBase:AARA007379"/>
<keyword evidence="2" id="KW-1185">Reference proteome</keyword>
<dbReference type="AlphaFoldDB" id="A0A182I1D3"/>
<protein>
    <submittedName>
        <fullName evidence="1">Uncharacterized protein</fullName>
    </submittedName>
</protein>
<evidence type="ECO:0000313" key="2">
    <source>
        <dbReference type="Proteomes" id="UP000075840"/>
    </source>
</evidence>
<dbReference type="EMBL" id="APCN01000053">
    <property type="status" value="NOT_ANNOTATED_CDS"/>
    <property type="molecule type" value="Genomic_DNA"/>
</dbReference>
<sequence>MLKVLNIFHTLLICNVRTVRPTKGHQHAVGYKISRARVQLLLPLVVIFVLAFLNPWTTHRRKDQHTISLNLFTIYARLLVTVLIVVLLICDNFRQRAFTGRTDSKFSVKKLQLVILLICNVLSISEALYKIYLSRQYSYSLGVFSGVLVEHYILLNLLLCQLLAETLSNAYATLQHSLLVRPFHTIISELTVLDGCKNHLSEVIGLKLILVILHLMFNVSFCTYDILEHVLSEKHLRDITRLSIIAVQETVMLFGLCFQFTMLDRKVGYTALHYPNNWI</sequence>
<dbReference type="Proteomes" id="UP000075840">
    <property type="component" value="Unassembled WGS sequence"/>
</dbReference>
<accession>A0A182I1D3</accession>
<proteinExistence type="predicted"/>
<organism evidence="1 2">
    <name type="scientific">Anopheles arabiensis</name>
    <name type="common">Mosquito</name>
    <dbReference type="NCBI Taxonomy" id="7173"/>
    <lineage>
        <taxon>Eukaryota</taxon>
        <taxon>Metazoa</taxon>
        <taxon>Ecdysozoa</taxon>
        <taxon>Arthropoda</taxon>
        <taxon>Hexapoda</taxon>
        <taxon>Insecta</taxon>
        <taxon>Pterygota</taxon>
        <taxon>Neoptera</taxon>
        <taxon>Endopterygota</taxon>
        <taxon>Diptera</taxon>
        <taxon>Nematocera</taxon>
        <taxon>Culicoidea</taxon>
        <taxon>Culicidae</taxon>
        <taxon>Anophelinae</taxon>
        <taxon>Anopheles</taxon>
    </lineage>
</organism>